<reference evidence="3" key="3">
    <citation type="journal article" date="2021" name="World Allergy Organ. J.">
        <title>Chromosome-level assembly of Dermatophagoides farinae genome and transcriptome reveals two novel allergens Der f 37 and Der f 39.</title>
        <authorList>
            <person name="Chen J."/>
            <person name="Cai Z."/>
            <person name="Fan D."/>
            <person name="Hu J."/>
            <person name="Hou Y."/>
            <person name="He Y."/>
            <person name="Zhang Z."/>
            <person name="Zhao Z."/>
            <person name="Gao P."/>
            <person name="Hu W."/>
            <person name="Sun J."/>
            <person name="Li J."/>
            <person name="Ji K."/>
        </authorList>
    </citation>
    <scope>NUCLEOTIDE SEQUENCE</scope>
    <source>
        <strain evidence="3">JKM2019</strain>
    </source>
</reference>
<comment type="caution">
    <text evidence="4">The sequence shown here is derived from an EMBL/GenBank/DDBJ whole genome shotgun (WGS) entry which is preliminary data.</text>
</comment>
<dbReference type="InterPro" id="IPR037365">
    <property type="entry name" value="Slowmo/Ups"/>
</dbReference>
<evidence type="ECO:0000259" key="2">
    <source>
        <dbReference type="PROSITE" id="PS50904"/>
    </source>
</evidence>
<reference evidence="4" key="4">
    <citation type="journal article" date="2022" name="Res Sq">
        <title>Comparative Genomics Reveals Insights into the Divergent Evolution of Astigmatic Mites and Household Pest Adaptations.</title>
        <authorList>
            <person name="Xiong Q."/>
            <person name="Wan A.T.-Y."/>
            <person name="Liu X.-Y."/>
            <person name="Fung C.S.-H."/>
            <person name="Xiao X."/>
            <person name="Malainual N."/>
            <person name="Hou J."/>
            <person name="Wang L."/>
            <person name="Wang M."/>
            <person name="Yang K."/>
            <person name="Cui Y."/>
            <person name="Leung E."/>
            <person name="Nong W."/>
            <person name="Shin S.-K."/>
            <person name="Au S."/>
            <person name="Jeong K.Y."/>
            <person name="Chew F.T."/>
            <person name="Hui J."/>
            <person name="Leung T.F."/>
            <person name="Tungtrongchitr A."/>
            <person name="Zhong N."/>
            <person name="Liu Z."/>
            <person name="Tsui S."/>
        </authorList>
    </citation>
    <scope>NUCLEOTIDE SEQUENCE</scope>
    <source>
        <strain evidence="4">Derf</strain>
        <tissue evidence="4">Whole organism</tissue>
    </source>
</reference>
<dbReference type="EMBL" id="SDOV01000002">
    <property type="protein sequence ID" value="KAH7643544.1"/>
    <property type="molecule type" value="Genomic_DNA"/>
</dbReference>
<dbReference type="GO" id="GO:0005758">
    <property type="term" value="C:mitochondrial intermembrane space"/>
    <property type="evidence" value="ECO:0007669"/>
    <property type="project" value="InterPro"/>
</dbReference>
<dbReference type="Pfam" id="PF04707">
    <property type="entry name" value="PRELI"/>
    <property type="match status" value="1"/>
</dbReference>
<keyword evidence="5" id="KW-1185">Reference proteome</keyword>
<dbReference type="PROSITE" id="PS50904">
    <property type="entry name" value="PRELI_MSF1"/>
    <property type="match status" value="1"/>
</dbReference>
<dbReference type="Proteomes" id="UP000828236">
    <property type="component" value="Unassembled WGS sequence"/>
</dbReference>
<accession>A0A922HWH4</accession>
<dbReference type="PANTHER" id="PTHR11158">
    <property type="entry name" value="MSF1/PX19 RELATED"/>
    <property type="match status" value="1"/>
</dbReference>
<evidence type="ECO:0000313" key="5">
    <source>
        <dbReference type="Proteomes" id="UP000790347"/>
    </source>
</evidence>
<feature type="compositionally biased region" description="Acidic residues" evidence="1">
    <location>
        <begin position="190"/>
        <end position="200"/>
    </location>
</feature>
<gene>
    <name evidence="4" type="ORF">DERF_011125</name>
    <name evidence="3" type="ORF">HUG17_5906</name>
</gene>
<feature type="domain" description="PRELI/MSF1" evidence="2">
    <location>
        <begin position="2"/>
        <end position="175"/>
    </location>
</feature>
<protein>
    <submittedName>
        <fullName evidence="3">Preli-domain containing protein</fullName>
    </submittedName>
</protein>
<feature type="region of interest" description="Disordered" evidence="1">
    <location>
        <begin position="178"/>
        <end position="265"/>
    </location>
</feature>
<evidence type="ECO:0000256" key="1">
    <source>
        <dbReference type="SAM" id="MobiDB-lite"/>
    </source>
</evidence>
<name>A0A922HWH4_DERFA</name>
<evidence type="ECO:0000313" key="4">
    <source>
        <dbReference type="EMBL" id="KAH9506387.1"/>
    </source>
</evidence>
<evidence type="ECO:0000313" key="3">
    <source>
        <dbReference type="EMBL" id="KAH7643544.1"/>
    </source>
</evidence>
<dbReference type="Proteomes" id="UP000790347">
    <property type="component" value="Unassembled WGS sequence"/>
</dbReference>
<reference evidence="3" key="2">
    <citation type="submission" date="2020-06" db="EMBL/GenBank/DDBJ databases">
        <authorList>
            <person name="Ji K."/>
            <person name="Li J."/>
        </authorList>
    </citation>
    <scope>NUCLEOTIDE SEQUENCE</scope>
    <source>
        <strain evidence="3">JKM2019</strain>
        <tissue evidence="3">Whole body</tissue>
    </source>
</reference>
<organism evidence="4 5">
    <name type="scientific">Dermatophagoides farinae</name>
    <name type="common">American house dust mite</name>
    <dbReference type="NCBI Taxonomy" id="6954"/>
    <lineage>
        <taxon>Eukaryota</taxon>
        <taxon>Metazoa</taxon>
        <taxon>Ecdysozoa</taxon>
        <taxon>Arthropoda</taxon>
        <taxon>Chelicerata</taxon>
        <taxon>Arachnida</taxon>
        <taxon>Acari</taxon>
        <taxon>Acariformes</taxon>
        <taxon>Sarcoptiformes</taxon>
        <taxon>Astigmata</taxon>
        <taxon>Psoroptidia</taxon>
        <taxon>Analgoidea</taxon>
        <taxon>Pyroglyphidae</taxon>
        <taxon>Dermatophagoidinae</taxon>
        <taxon>Dermatophagoides</taxon>
    </lineage>
</organism>
<dbReference type="OrthoDB" id="30289at2759"/>
<sequence length="327" mass="37527">MVQQYKAPVRVFKYPFELVMAAYEKRFPTCHLIPVFVGSDKIYDNISDDGSIHVIERRCRISVDAPYLLRKITGVDHVLFIQRNTLNRRKRMLKIEAKNESFSNHINIHELCYYRVSPENEDWTIFEQQASLEIKSFWGFEHVVERLAVKHYSQNIKKGQEIIEYHINELAQEGITSMPRYESSSNPNENSDDNDNDEDSDKFSDSLFNNGGSNHIEHQHQQQSANNKNHNGMIISHSQDSVRSPISSNIDDTITSNNHKRSTKNSKFDCIRSNSVEEKIQATKQKILNKCESLKKKSSFENNNGTAVAAVVKTSNNNSNNNAVSLS</sequence>
<proteinExistence type="predicted"/>
<feature type="compositionally biased region" description="Polar residues" evidence="1">
    <location>
        <begin position="221"/>
        <end position="257"/>
    </location>
</feature>
<dbReference type="InterPro" id="IPR006797">
    <property type="entry name" value="PRELI/MSF1_dom"/>
</dbReference>
<reference evidence="4" key="1">
    <citation type="submission" date="2013-05" db="EMBL/GenBank/DDBJ databases">
        <authorList>
            <person name="Yim A.K.Y."/>
            <person name="Chan T.F."/>
            <person name="Ji K.M."/>
            <person name="Liu X.Y."/>
            <person name="Zhou J.W."/>
            <person name="Li R.Q."/>
            <person name="Yang K.Y."/>
            <person name="Li J."/>
            <person name="Li M."/>
            <person name="Law P.T.W."/>
            <person name="Wu Y.L."/>
            <person name="Cai Z.L."/>
            <person name="Qin H."/>
            <person name="Bao Y."/>
            <person name="Leung R.K.K."/>
            <person name="Ng P.K.S."/>
            <person name="Zou J."/>
            <person name="Zhong X.J."/>
            <person name="Ran P.X."/>
            <person name="Zhong N.S."/>
            <person name="Liu Z.G."/>
            <person name="Tsui S.K.W."/>
        </authorList>
    </citation>
    <scope>NUCLEOTIDE SEQUENCE</scope>
    <source>
        <strain evidence="4">Derf</strain>
        <tissue evidence="4">Whole organism</tissue>
    </source>
</reference>
<dbReference type="AlphaFoldDB" id="A0A922HWH4"/>
<dbReference type="EMBL" id="ASGP02000005">
    <property type="protein sequence ID" value="KAH9506387.1"/>
    <property type="molecule type" value="Genomic_DNA"/>
</dbReference>